<evidence type="ECO:0000256" key="1">
    <source>
        <dbReference type="SAM" id="MobiDB-lite"/>
    </source>
</evidence>
<feature type="domain" description="Autotransporter" evidence="2">
    <location>
        <begin position="731"/>
        <end position="1009"/>
    </location>
</feature>
<dbReference type="EMBL" id="LNXU01000019">
    <property type="protein sequence ID" value="KTC73660.1"/>
    <property type="molecule type" value="Genomic_DNA"/>
</dbReference>
<evidence type="ECO:0000313" key="4">
    <source>
        <dbReference type="Proteomes" id="UP000054695"/>
    </source>
</evidence>
<comment type="caution">
    <text evidence="3">The sequence shown here is derived from an EMBL/GenBank/DDBJ whole genome shotgun (WGS) entry which is preliminary data.</text>
</comment>
<dbReference type="PROSITE" id="PS51208">
    <property type="entry name" value="AUTOTRANSPORTER"/>
    <property type="match status" value="1"/>
</dbReference>
<keyword evidence="3" id="KW-0378">Hydrolase</keyword>
<dbReference type="SMART" id="SM00869">
    <property type="entry name" value="Autotransporter"/>
    <property type="match status" value="1"/>
</dbReference>
<keyword evidence="3" id="KW-0645">Protease</keyword>
<dbReference type="EC" id="3.4.21.-" evidence="3"/>
<dbReference type="GO" id="GO:0006508">
    <property type="term" value="P:proteolysis"/>
    <property type="evidence" value="ECO:0007669"/>
    <property type="project" value="UniProtKB-KW"/>
</dbReference>
<organism evidence="3 4">
    <name type="scientific">Legionella bozemanae</name>
    <name type="common">Fluoribacter bozemanae</name>
    <dbReference type="NCBI Taxonomy" id="447"/>
    <lineage>
        <taxon>Bacteria</taxon>
        <taxon>Pseudomonadati</taxon>
        <taxon>Pseudomonadota</taxon>
        <taxon>Gammaproteobacteria</taxon>
        <taxon>Legionellales</taxon>
        <taxon>Legionellaceae</taxon>
        <taxon>Legionella</taxon>
    </lineage>
</organism>
<dbReference type="SUPFAM" id="SSF103515">
    <property type="entry name" value="Autotransporter"/>
    <property type="match status" value="1"/>
</dbReference>
<dbReference type="Pfam" id="PF03797">
    <property type="entry name" value="Autotransporter"/>
    <property type="match status" value="1"/>
</dbReference>
<dbReference type="InterPro" id="IPR005546">
    <property type="entry name" value="Autotransporte_beta"/>
</dbReference>
<dbReference type="Proteomes" id="UP000054695">
    <property type="component" value="Unassembled WGS sequence"/>
</dbReference>
<name>A0A0W0RRK2_LEGBO</name>
<gene>
    <name evidence="3" type="ORF">Lboz_2306</name>
</gene>
<sequence length="1010" mass="104801">MIDEKNFSLRFNLIVEANYLQKALYGITVRLIKHIRIKNTMDVRSTITKASLASLMLIFSQSLYAKTLKENTNVTQCDKNAVSFFNFLFADGSNGIEAISFAGDASVVVNGSLISGGNGTSGGNGGIGILVDSLTANARVTTNNTTVSGGNGDTTGQGGAGLSIHAEQLMAANLQNSTITGGDGGSSGMGGHGIITGSDQDNTLIIIDSNSKVTGGTGGTNSQGGDAINSNSGQSTTIVLNGNSTVQGGNGGLNGNGGNGVSLSSVSASVLIIGSGSQVAGGDGFGSGVGGIGITGNNLSITNAGTISGGFSNSIQQNAIIFTGGINSLELEAGSIINGNVIAFSSMDTLALGGSSNSNFDVSTIGSQYQNFGIYKKVGTNTWVLTGTTSSITNWDIQSGILSISDDSNLGNAASILILDGGTLLNMNAINSNRMITITGNNGSLVTDADLTLNGSLSGSGNLSKQGNAVLTLMGNSSDFTGTTTVAQGTLIMNGTLGGNVNVLGNSLFRGNGTILGTVTVNNGATIAPNTPTQALNMGGYISNSGAFYNAEINPNGNSSLINVTGTAVLNGGIVQITPEPGTYKVNTQYTLVNAEGGVTGTYDELIQSLNLLFITPALAYDANHVYLDLLRSTTPFSIFAVTPNQVAVANAADTLNPNDEVFTALASLVNTTQAQQAFNSLSGEIYASSLSALLEESRYLRHTTLNRLQQISTEASTQFDFNYGLNHPSPAQNKWEWWVEGFSAKGYLSGNFNTSRVTDSNGGAFIGVDTLIGNNMRVGMLGGYQHSSLDIDALSSQANVNSYSLGVYSGAQVDQFAIRTGAAYTWNNSKVNRQVAFPGFLNQLRTSYNPNTTQVFAELGYSFYLQKLLFEPLIDLAYVSIDSSDWTEHGGDAALTGSGDEDIFYTTLGLRQTALLAKSHSSELSEKVVLGWRHASQNINPVATLAFASGSLPFFIDGAPIAKNALLIDAGLNLVNIDKNITFRVTYLGQLASSVIDNGVAGILTWQFF</sequence>
<dbReference type="STRING" id="447.Lboz_2306"/>
<dbReference type="GO" id="GO:0008233">
    <property type="term" value="F:peptidase activity"/>
    <property type="evidence" value="ECO:0007669"/>
    <property type="project" value="UniProtKB-KW"/>
</dbReference>
<keyword evidence="4" id="KW-1185">Reference proteome</keyword>
<evidence type="ECO:0000259" key="2">
    <source>
        <dbReference type="PROSITE" id="PS51208"/>
    </source>
</evidence>
<protein>
    <submittedName>
        <fullName evidence="3">Extracellular serine protease</fullName>
        <ecNumber evidence="3">3.4.21.-</ecNumber>
    </submittedName>
</protein>
<dbReference type="AlphaFoldDB" id="A0A0W0RRK2"/>
<reference evidence="3 4" key="1">
    <citation type="submission" date="2015-11" db="EMBL/GenBank/DDBJ databases">
        <title>Genomic analysis of 38 Legionella species identifies large and diverse effector repertoires.</title>
        <authorList>
            <person name="Burstein D."/>
            <person name="Amaro F."/>
            <person name="Zusman T."/>
            <person name="Lifshitz Z."/>
            <person name="Cohen O."/>
            <person name="Gilbert J.A."/>
            <person name="Pupko T."/>
            <person name="Shuman H.A."/>
            <person name="Segal G."/>
        </authorList>
    </citation>
    <scope>NUCLEOTIDE SEQUENCE [LARGE SCALE GENOMIC DNA]</scope>
    <source>
        <strain evidence="3 4">WIGA</strain>
    </source>
</reference>
<evidence type="ECO:0000313" key="3">
    <source>
        <dbReference type="EMBL" id="KTC73660.1"/>
    </source>
</evidence>
<dbReference type="PATRIC" id="fig|447.4.peg.2443"/>
<accession>A0A0W0RRK2</accession>
<dbReference type="InterPro" id="IPR036709">
    <property type="entry name" value="Autotransporte_beta_dom_sf"/>
</dbReference>
<proteinExistence type="predicted"/>
<dbReference type="Gene3D" id="2.40.128.130">
    <property type="entry name" value="Autotransporter beta-domain"/>
    <property type="match status" value="1"/>
</dbReference>
<feature type="compositionally biased region" description="Polar residues" evidence="1">
    <location>
        <begin position="228"/>
        <end position="241"/>
    </location>
</feature>
<feature type="region of interest" description="Disordered" evidence="1">
    <location>
        <begin position="215"/>
        <end position="241"/>
    </location>
</feature>